<evidence type="ECO:0000256" key="2">
    <source>
        <dbReference type="SAM" id="Phobius"/>
    </source>
</evidence>
<feature type="domain" description="Gram-positive pilin subunit D1 N-terminal" evidence="4">
    <location>
        <begin position="116"/>
        <end position="182"/>
    </location>
</feature>
<reference evidence="6" key="1">
    <citation type="journal article" date="2013" name="Mol. Cell. Proteomics">
        <title>Surface proteome analysis of a natural isolate of Lactococcus lactis reveals the presence of pili able to bind human intestinal epithelial cells.</title>
        <authorList>
            <person name="Meyrand M."/>
            <person name="Guillot A."/>
            <person name="Goin M."/>
            <person name="Furlan S."/>
            <person name="Armalyte J."/>
            <person name="Kulakauskas S."/>
            <person name="Cortez-Perez N.G."/>
            <person name="Thomas G."/>
            <person name="Chat S."/>
            <person name="Pechoux C."/>
            <person name="Dupres V."/>
            <person name="Hols P."/>
            <person name="Dufrene Y.F."/>
            <person name="Trugnan G."/>
            <person name="Chapot-Chartier M.P."/>
        </authorList>
    </citation>
    <scope>NUCLEOTIDE SEQUENCE</scope>
    <source>
        <strain evidence="6">NCDO2110</strain>
    </source>
</reference>
<feature type="domain" description="SpaA-like prealbumin fold" evidence="5">
    <location>
        <begin position="379"/>
        <end position="492"/>
    </location>
</feature>
<dbReference type="Pfam" id="PF16555">
    <property type="entry name" value="GramPos_pilinD1"/>
    <property type="match status" value="1"/>
</dbReference>
<dbReference type="AlphaFoldDB" id="T2DII1"/>
<dbReference type="NCBIfam" id="NF033902">
    <property type="entry name" value="iso_D2_wall_anc"/>
    <property type="match status" value="1"/>
</dbReference>
<keyword evidence="2" id="KW-0812">Transmembrane</keyword>
<dbReference type="InterPro" id="IPR013783">
    <property type="entry name" value="Ig-like_fold"/>
</dbReference>
<keyword evidence="2" id="KW-1133">Transmembrane helix</keyword>
<dbReference type="InterPro" id="IPR048052">
    <property type="entry name" value="FM1-like"/>
</dbReference>
<protein>
    <submittedName>
        <fullName evidence="6">YhgE2</fullName>
    </submittedName>
</protein>
<keyword evidence="2" id="KW-0472">Membrane</keyword>
<evidence type="ECO:0000259" key="4">
    <source>
        <dbReference type="Pfam" id="PF16555"/>
    </source>
</evidence>
<evidence type="ECO:0000259" key="5">
    <source>
        <dbReference type="Pfam" id="PF17802"/>
    </source>
</evidence>
<feature type="chain" id="PRO_5004587684" evidence="3">
    <location>
        <begin position="35"/>
        <end position="546"/>
    </location>
</feature>
<sequence length="546" mass="56973">MKLKTCKSFNQKVTIATVSLLTLATVGGSNSVFADSTNTPDTSSVREITVHAYNGTKNNANTLGNNDGSPLTGIKAQSLSNVGFSAVKIEPASGYTVTTMDPSNSSTYNLVGSPVIGTTGADGTATLNIGTGSANDGYYLVTQTTSSDGITAAAPFIVQVPLNYTRTSPDGSWTYDVNVYPKLDASQYTNPDKTIGLNDGTNTDKQSSIFVGQNVTWNLATNFPTSMRIKNSNGSFTYGKAEFKDQLDSNLTYKSITFSTALQNTSTNSFSQITPLTLIADNDYTLTTTNGMVDIILTNTGIDKVLAALPAATPGNTSMFIPNITTMVSANYTFGQIGNSFIPNLTNAYGVNLNPNSNPSNPATPTTPGGQTPDLYLGALSLKQVDSVSGTVLQGAVFGIATSAEKASAGDFVQKGSDGTLYADKESVPNGVKTADYTQTTDANGQATFVGLQLQDNTDVTNVSRANTTYYISELSAPAGYNIPNGPFQVTAGITNPLNNLKNNLNGGNIKLPFTGGQGIIGLIIIAGVAAGGSIIIRRRKTIDEG</sequence>
<feature type="transmembrane region" description="Helical" evidence="2">
    <location>
        <begin position="519"/>
        <end position="537"/>
    </location>
</feature>
<name>T2DII1_LACLL</name>
<dbReference type="InterPro" id="IPR041033">
    <property type="entry name" value="SpaA_PFL_dom_1"/>
</dbReference>
<evidence type="ECO:0000256" key="1">
    <source>
        <dbReference type="SAM" id="MobiDB-lite"/>
    </source>
</evidence>
<dbReference type="InterPro" id="IPR032364">
    <property type="entry name" value="GramPos_pilinD1_N"/>
</dbReference>
<dbReference type="Pfam" id="PF17802">
    <property type="entry name" value="SpaA"/>
    <property type="match status" value="1"/>
</dbReference>
<keyword evidence="3" id="KW-0732">Signal</keyword>
<evidence type="ECO:0000256" key="3">
    <source>
        <dbReference type="SAM" id="SignalP"/>
    </source>
</evidence>
<evidence type="ECO:0000313" key="6">
    <source>
        <dbReference type="EMBL" id="AGV52625.1"/>
    </source>
</evidence>
<dbReference type="EMBL" id="KF234018">
    <property type="protein sequence ID" value="AGV52625.1"/>
    <property type="molecule type" value="Genomic_DNA"/>
</dbReference>
<dbReference type="Gene3D" id="2.60.40.10">
    <property type="entry name" value="Immunoglobulins"/>
    <property type="match status" value="2"/>
</dbReference>
<proteinExistence type="predicted"/>
<organism evidence="6">
    <name type="scientific">Lactococcus lactis subsp. lactis</name>
    <name type="common">Streptococcus lactis</name>
    <dbReference type="NCBI Taxonomy" id="1360"/>
    <lineage>
        <taxon>Bacteria</taxon>
        <taxon>Bacillati</taxon>
        <taxon>Bacillota</taxon>
        <taxon>Bacilli</taxon>
        <taxon>Lactobacillales</taxon>
        <taxon>Streptococcaceae</taxon>
        <taxon>Lactococcus</taxon>
    </lineage>
</organism>
<accession>T2DII1</accession>
<dbReference type="Gene3D" id="2.60.40.740">
    <property type="match status" value="1"/>
</dbReference>
<feature type="signal peptide" evidence="3">
    <location>
        <begin position="1"/>
        <end position="34"/>
    </location>
</feature>
<feature type="region of interest" description="Disordered" evidence="1">
    <location>
        <begin position="353"/>
        <end position="372"/>
    </location>
</feature>
<gene>
    <name evidence="6" type="primary">yhgE2</name>
</gene>